<dbReference type="Pfam" id="PF25583">
    <property type="entry name" value="WCX"/>
    <property type="match status" value="1"/>
</dbReference>
<evidence type="ECO:0000256" key="1">
    <source>
        <dbReference type="SAM" id="MobiDB-lite"/>
    </source>
</evidence>
<dbReference type="InterPro" id="IPR051534">
    <property type="entry name" value="CBASS_pafABC_assoc_protein"/>
</dbReference>
<organism evidence="5 6">
    <name type="scientific">Streptomyces coffeae</name>
    <dbReference type="NCBI Taxonomy" id="621382"/>
    <lineage>
        <taxon>Bacteria</taxon>
        <taxon>Bacillati</taxon>
        <taxon>Actinomycetota</taxon>
        <taxon>Actinomycetes</taxon>
        <taxon>Kitasatosporales</taxon>
        <taxon>Streptomycetaceae</taxon>
        <taxon>Streptomyces</taxon>
    </lineage>
</organism>
<name>A0ABS1NDF5_9ACTN</name>
<dbReference type="InterPro" id="IPR057727">
    <property type="entry name" value="WCX_dom"/>
</dbReference>
<gene>
    <name evidence="5" type="ORF">JK363_14400</name>
</gene>
<dbReference type="Pfam" id="PF08279">
    <property type="entry name" value="HTH_11"/>
    <property type="match status" value="1"/>
</dbReference>
<dbReference type="SUPFAM" id="SSF46785">
    <property type="entry name" value="Winged helix' DNA-binding domain"/>
    <property type="match status" value="1"/>
</dbReference>
<dbReference type="PANTHER" id="PTHR34580:SF3">
    <property type="entry name" value="PROTEIN PAFB"/>
    <property type="match status" value="1"/>
</dbReference>
<dbReference type="InterPro" id="IPR036388">
    <property type="entry name" value="WH-like_DNA-bd_sf"/>
</dbReference>
<dbReference type="InterPro" id="IPR026881">
    <property type="entry name" value="WYL_dom"/>
</dbReference>
<evidence type="ECO:0000259" key="2">
    <source>
        <dbReference type="Pfam" id="PF08279"/>
    </source>
</evidence>
<evidence type="ECO:0000259" key="4">
    <source>
        <dbReference type="Pfam" id="PF25583"/>
    </source>
</evidence>
<reference evidence="5 6" key="1">
    <citation type="submission" date="2021-01" db="EMBL/GenBank/DDBJ databases">
        <title>WGS of actinomycetes isolated from Thailand.</title>
        <authorList>
            <person name="Thawai C."/>
        </authorList>
    </citation>
    <scope>NUCLEOTIDE SEQUENCE [LARGE SCALE GENOMIC DNA]</scope>
    <source>
        <strain evidence="5 6">CA1R205</strain>
    </source>
</reference>
<feature type="region of interest" description="Disordered" evidence="1">
    <location>
        <begin position="315"/>
        <end position="342"/>
    </location>
</feature>
<dbReference type="Pfam" id="PF13280">
    <property type="entry name" value="WYL"/>
    <property type="match status" value="1"/>
</dbReference>
<dbReference type="InterPro" id="IPR013196">
    <property type="entry name" value="HTH_11"/>
</dbReference>
<accession>A0ABS1NDF5</accession>
<comment type="caution">
    <text evidence="5">The sequence shown here is derived from an EMBL/GenBank/DDBJ whole genome shotgun (WGS) entry which is preliminary data.</text>
</comment>
<proteinExistence type="predicted"/>
<protein>
    <submittedName>
        <fullName evidence="5">YafY family transcriptional regulator</fullName>
    </submittedName>
</protein>
<dbReference type="PANTHER" id="PTHR34580">
    <property type="match status" value="1"/>
</dbReference>
<dbReference type="InterPro" id="IPR011991">
    <property type="entry name" value="ArsR-like_HTH"/>
</dbReference>
<dbReference type="InterPro" id="IPR028349">
    <property type="entry name" value="PafC-like"/>
</dbReference>
<keyword evidence="6" id="KW-1185">Reference proteome</keyword>
<evidence type="ECO:0000313" key="5">
    <source>
        <dbReference type="EMBL" id="MBL1097841.1"/>
    </source>
</evidence>
<dbReference type="InterPro" id="IPR036390">
    <property type="entry name" value="WH_DNA-bd_sf"/>
</dbReference>
<feature type="domain" description="WYL" evidence="3">
    <location>
        <begin position="143"/>
        <end position="209"/>
    </location>
</feature>
<dbReference type="CDD" id="cd00090">
    <property type="entry name" value="HTH_ARSR"/>
    <property type="match status" value="1"/>
</dbReference>
<feature type="domain" description="Helix-turn-helix type 11" evidence="2">
    <location>
        <begin position="7"/>
        <end position="62"/>
    </location>
</feature>
<dbReference type="PIRSF" id="PIRSF016838">
    <property type="entry name" value="PafC"/>
    <property type="match status" value="1"/>
</dbReference>
<sequence length="342" mass="37683">MSYPLTRVLALLELLQTHPGLTGTQLADRLGTDVRTVRRYAARLRELGIPVESVRGRFGGYRLARGYRMPPLMLTNEEALVVMLGLLAGERLGMSTTAPAGAGALAKIERVLPHALREPLAAMRDTLSFTAGTVLAQAPQTGILLTLAQACRSARTVGLHYRSWHQEHTERDVDPYGVIFHVGCWYLVGHDHLRDSLRTFRMDRIESATPSADTFTAPDDFDPVTYLTASLARTPSLWQVEVLIDGPVDDISRRLPRTIATLTATPAGVLLRAQVQRLESMAHLLASLEWPFTIRSPDQLRQSLKDLAQQLTIAAERPPEDTPESMPSTAAVRDTTSRRAPG</sequence>
<dbReference type="PROSITE" id="PS52050">
    <property type="entry name" value="WYL"/>
    <property type="match status" value="1"/>
</dbReference>
<feature type="domain" description="WCX" evidence="4">
    <location>
        <begin position="238"/>
        <end position="311"/>
    </location>
</feature>
<dbReference type="EMBL" id="JAERRF010000007">
    <property type="protein sequence ID" value="MBL1097841.1"/>
    <property type="molecule type" value="Genomic_DNA"/>
</dbReference>
<dbReference type="Gene3D" id="1.10.10.10">
    <property type="entry name" value="Winged helix-like DNA-binding domain superfamily/Winged helix DNA-binding domain"/>
    <property type="match status" value="1"/>
</dbReference>
<evidence type="ECO:0000313" key="6">
    <source>
        <dbReference type="Proteomes" id="UP000634229"/>
    </source>
</evidence>
<dbReference type="Proteomes" id="UP000634229">
    <property type="component" value="Unassembled WGS sequence"/>
</dbReference>
<evidence type="ECO:0000259" key="3">
    <source>
        <dbReference type="Pfam" id="PF13280"/>
    </source>
</evidence>